<dbReference type="PANTHER" id="PTHR23244">
    <property type="entry name" value="KELCH REPEAT DOMAIN"/>
    <property type="match status" value="1"/>
</dbReference>
<dbReference type="InterPro" id="IPR003961">
    <property type="entry name" value="FN3_dom"/>
</dbReference>
<keyword evidence="4" id="KW-1185">Reference proteome</keyword>
<dbReference type="CDD" id="cd00063">
    <property type="entry name" value="FN3"/>
    <property type="match status" value="1"/>
</dbReference>
<feature type="domain" description="Fibronectin type-III" evidence="2">
    <location>
        <begin position="30"/>
        <end position="135"/>
    </location>
</feature>
<dbReference type="PROSITE" id="PS51257">
    <property type="entry name" value="PROKAR_LIPOPROTEIN"/>
    <property type="match status" value="1"/>
</dbReference>
<accession>A0A9X1JUV9</accession>
<proteinExistence type="predicted"/>
<keyword evidence="1" id="KW-0732">Signal</keyword>
<reference evidence="3" key="1">
    <citation type="submission" date="2021-07" db="EMBL/GenBank/DDBJ databases">
        <title>Aureisphaera sp. CAU 1614 isolated from sea sediment.</title>
        <authorList>
            <person name="Kim W."/>
        </authorList>
    </citation>
    <scope>NUCLEOTIDE SEQUENCE</scope>
    <source>
        <strain evidence="3">CAU 1614</strain>
    </source>
</reference>
<comment type="caution">
    <text evidence="3">The sequence shown here is derived from an EMBL/GenBank/DDBJ whole genome shotgun (WGS) entry which is preliminary data.</text>
</comment>
<dbReference type="InterPro" id="IPR058667">
    <property type="entry name" value="DUF6242_C"/>
</dbReference>
<dbReference type="PROSITE" id="PS50853">
    <property type="entry name" value="FN3"/>
    <property type="match status" value="2"/>
</dbReference>
<feature type="chain" id="PRO_5040918148" evidence="1">
    <location>
        <begin position="21"/>
        <end position="562"/>
    </location>
</feature>
<gene>
    <name evidence="3" type="ORF">KXJ69_04205</name>
</gene>
<feature type="domain" description="Fibronectin type-III" evidence="2">
    <location>
        <begin position="139"/>
        <end position="234"/>
    </location>
</feature>
<dbReference type="AlphaFoldDB" id="A0A9X1JUV9"/>
<evidence type="ECO:0000313" key="3">
    <source>
        <dbReference type="EMBL" id="MBW2937294.1"/>
    </source>
</evidence>
<organism evidence="3 4">
    <name type="scientific">Halomarinibacterium sedimenti</name>
    <dbReference type="NCBI Taxonomy" id="2857106"/>
    <lineage>
        <taxon>Bacteria</taxon>
        <taxon>Pseudomonadati</taxon>
        <taxon>Bacteroidota</taxon>
        <taxon>Flavobacteriia</taxon>
        <taxon>Flavobacteriales</taxon>
        <taxon>Flavobacteriaceae</taxon>
        <taxon>Halomarinibacterium</taxon>
    </lineage>
</organism>
<evidence type="ECO:0000313" key="4">
    <source>
        <dbReference type="Proteomes" id="UP001138686"/>
    </source>
</evidence>
<dbReference type="Proteomes" id="UP001138686">
    <property type="component" value="Unassembled WGS sequence"/>
</dbReference>
<feature type="signal peptide" evidence="1">
    <location>
        <begin position="1"/>
        <end position="20"/>
    </location>
</feature>
<name>A0A9X1JUV9_9FLAO</name>
<protein>
    <submittedName>
        <fullName evidence="3">Ig-like domain-containing protein</fullName>
    </submittedName>
</protein>
<dbReference type="EMBL" id="JAHWDP010000001">
    <property type="protein sequence ID" value="MBW2937294.1"/>
    <property type="molecule type" value="Genomic_DNA"/>
</dbReference>
<evidence type="ECO:0000256" key="1">
    <source>
        <dbReference type="SAM" id="SignalP"/>
    </source>
</evidence>
<dbReference type="Pfam" id="PF25852">
    <property type="entry name" value="DUF6242_C"/>
    <property type="match status" value="2"/>
</dbReference>
<dbReference type="RefSeq" id="WP_219051592.1">
    <property type="nucleotide sequence ID" value="NZ_JAHWDP010000001.1"/>
</dbReference>
<evidence type="ECO:0000259" key="2">
    <source>
        <dbReference type="PROSITE" id="PS50853"/>
    </source>
</evidence>
<sequence>MKISKLILFLFSVTVLVSCSKDDTNEGAVNPSSFNLLFVSNNATGVSFTPTFTWEESTGPNGESVTYDLYIQKADQVPSGSLPTQLHKGGITTNTYTVSSPLLPTTQYKWYVKAKISGGGNINSNNVFSFITADAQNLPPNPFDLVSPFDNEMDVPSDPILSWQAATDPENDPIVYDVYLGENVPVRIGAGVQGTTLPVGSLLPNTTYFWYVQALDTAGNGVNSSIFSFTTDDGSSGGNGNYTLISSNAIANQVGRRGHQMINYNGKIWIIGGLAINDDGSGGEYNDVWNSSDGGNTWSLVKENTAPPEGFTPSEEHQAVVFRNEIWVLNGNGSTAHKSSDGINWEFVPYSGNVSQGTHYAPRHQHQAVVFYDRLYVIGGSASGILKNDVWSTNGIPDANGEIEWILETDDAGFLPRYGHQAVVFKDKIILTGGSTGTERMNDIWSSANGVNWTLVSATAPFSERTEHVMEVQSDGDVLWLFGGNGIDPNTGISIDSLNDAWVTDDGETWLELEPHISDDSGSGDFKGRQEFDCIAIDGEIVIYGGKNGTSLLNDIWFVPNF</sequence>